<dbReference type="Proteomes" id="UP000541444">
    <property type="component" value="Unassembled WGS sequence"/>
</dbReference>
<name>A0A7J7ML77_9MAGN</name>
<organism evidence="3 4">
    <name type="scientific">Kingdonia uniflora</name>
    <dbReference type="NCBI Taxonomy" id="39325"/>
    <lineage>
        <taxon>Eukaryota</taxon>
        <taxon>Viridiplantae</taxon>
        <taxon>Streptophyta</taxon>
        <taxon>Embryophyta</taxon>
        <taxon>Tracheophyta</taxon>
        <taxon>Spermatophyta</taxon>
        <taxon>Magnoliopsida</taxon>
        <taxon>Ranunculales</taxon>
        <taxon>Circaeasteraceae</taxon>
        <taxon>Kingdonia</taxon>
    </lineage>
</organism>
<dbReference type="AlphaFoldDB" id="A0A7J7ML77"/>
<keyword evidence="2" id="KW-0408">Iron</keyword>
<comment type="caution">
    <text evidence="3">The sequence shown here is derived from an EMBL/GenBank/DDBJ whole genome shotgun (WGS) entry which is preliminary data.</text>
</comment>
<sequence length="281" mass="32069">MEKLQLSLISRKLHSFRHHPCNTLNDPHCRLRHQPWTSKLEKCTTWAQRMANIWLPSILTNRLHEDLFHLTKTHGPLFSLCMGQKPVIVVSSPEVAREFLKDNDSIFSSRMISDVARCIAYDALRLYLYPTVQGGGCYDDKDEDGLKKFSKFDIKGLIADMFVAGIDTTPSTIEWGGMSRDLKIWTDPHVFKPERFIGNNMDVKGHDFEILPFCAGRRSCVGMPLGLRMVQYTVASILHAFEWDFPADVLEDTTERVGVTVQKAKTLIGVPKARLPNFVYQ</sequence>
<dbReference type="InterPro" id="IPR036396">
    <property type="entry name" value="Cyt_P450_sf"/>
</dbReference>
<dbReference type="GO" id="GO:0044550">
    <property type="term" value="P:secondary metabolite biosynthetic process"/>
    <property type="evidence" value="ECO:0007669"/>
    <property type="project" value="UniProtKB-ARBA"/>
</dbReference>
<accession>A0A7J7ML77</accession>
<evidence type="ECO:0000256" key="1">
    <source>
        <dbReference type="ARBA" id="ARBA00010617"/>
    </source>
</evidence>
<dbReference type="Pfam" id="PF00067">
    <property type="entry name" value="p450"/>
    <property type="match status" value="2"/>
</dbReference>
<comment type="cofactor">
    <cofactor evidence="2">
        <name>heme</name>
        <dbReference type="ChEBI" id="CHEBI:30413"/>
    </cofactor>
</comment>
<dbReference type="InterPro" id="IPR001128">
    <property type="entry name" value="Cyt_P450"/>
</dbReference>
<proteinExistence type="inferred from homology"/>
<dbReference type="GO" id="GO:0020037">
    <property type="term" value="F:heme binding"/>
    <property type="evidence" value="ECO:0007669"/>
    <property type="project" value="InterPro"/>
</dbReference>
<gene>
    <name evidence="3" type="ORF">GIB67_012522</name>
</gene>
<dbReference type="PANTHER" id="PTHR47950">
    <property type="entry name" value="CYTOCHROME P450, FAMILY 76, SUBFAMILY C, POLYPEPTIDE 5-RELATED"/>
    <property type="match status" value="1"/>
</dbReference>
<dbReference type="EMBL" id="JACGCM010001416">
    <property type="protein sequence ID" value="KAF6155587.1"/>
    <property type="molecule type" value="Genomic_DNA"/>
</dbReference>
<protein>
    <recommendedName>
        <fullName evidence="5">Cytochrome P450</fullName>
    </recommendedName>
</protein>
<evidence type="ECO:0000256" key="2">
    <source>
        <dbReference type="PIRSR" id="PIRSR602401-1"/>
    </source>
</evidence>
<dbReference type="GO" id="GO:0004497">
    <property type="term" value="F:monooxygenase activity"/>
    <property type="evidence" value="ECO:0007669"/>
    <property type="project" value="InterPro"/>
</dbReference>
<keyword evidence="2" id="KW-0479">Metal-binding</keyword>
<dbReference type="InterPro" id="IPR002401">
    <property type="entry name" value="Cyt_P450_E_grp-I"/>
</dbReference>
<dbReference type="Gene3D" id="1.10.630.10">
    <property type="entry name" value="Cytochrome P450"/>
    <property type="match status" value="2"/>
</dbReference>
<comment type="similarity">
    <text evidence="1">Belongs to the cytochrome P450 family.</text>
</comment>
<evidence type="ECO:0008006" key="5">
    <source>
        <dbReference type="Google" id="ProtNLM"/>
    </source>
</evidence>
<dbReference type="PRINTS" id="PR00463">
    <property type="entry name" value="EP450I"/>
</dbReference>
<dbReference type="GO" id="GO:0016705">
    <property type="term" value="F:oxidoreductase activity, acting on paired donors, with incorporation or reduction of molecular oxygen"/>
    <property type="evidence" value="ECO:0007669"/>
    <property type="project" value="InterPro"/>
</dbReference>
<keyword evidence="4" id="KW-1185">Reference proteome</keyword>
<keyword evidence="2" id="KW-0349">Heme</keyword>
<evidence type="ECO:0000313" key="3">
    <source>
        <dbReference type="EMBL" id="KAF6155587.1"/>
    </source>
</evidence>
<dbReference type="SUPFAM" id="SSF48264">
    <property type="entry name" value="Cytochrome P450"/>
    <property type="match status" value="1"/>
</dbReference>
<evidence type="ECO:0000313" key="4">
    <source>
        <dbReference type="Proteomes" id="UP000541444"/>
    </source>
</evidence>
<dbReference type="GO" id="GO:0005506">
    <property type="term" value="F:iron ion binding"/>
    <property type="evidence" value="ECO:0007669"/>
    <property type="project" value="InterPro"/>
</dbReference>
<dbReference type="PANTHER" id="PTHR47950:SF41">
    <property type="entry name" value="(S)-N-METHYLCOCLAURINE 3'-HYDROXYLASE ISOZYME 2-RELATED"/>
    <property type="match status" value="1"/>
</dbReference>
<feature type="binding site" description="axial binding residue" evidence="2">
    <location>
        <position position="220"/>
    </location>
    <ligand>
        <name>heme</name>
        <dbReference type="ChEBI" id="CHEBI:30413"/>
    </ligand>
    <ligandPart>
        <name>Fe</name>
        <dbReference type="ChEBI" id="CHEBI:18248"/>
    </ligandPart>
</feature>
<dbReference type="OrthoDB" id="6764281at2759"/>
<reference evidence="3 4" key="1">
    <citation type="journal article" date="2020" name="IScience">
        <title>Genome Sequencing of the Endangered Kingdonia uniflora (Circaeasteraceae, Ranunculales) Reveals Potential Mechanisms of Evolutionary Specialization.</title>
        <authorList>
            <person name="Sun Y."/>
            <person name="Deng T."/>
            <person name="Zhang A."/>
            <person name="Moore M.J."/>
            <person name="Landis J.B."/>
            <person name="Lin N."/>
            <person name="Zhang H."/>
            <person name="Zhang X."/>
            <person name="Huang J."/>
            <person name="Zhang X."/>
            <person name="Sun H."/>
            <person name="Wang H."/>
        </authorList>
    </citation>
    <scope>NUCLEOTIDE SEQUENCE [LARGE SCALE GENOMIC DNA]</scope>
    <source>
        <strain evidence="3">TB1705</strain>
        <tissue evidence="3">Leaf</tissue>
    </source>
</reference>